<organism evidence="2 3">
    <name type="scientific">Dendryphion nanum</name>
    <dbReference type="NCBI Taxonomy" id="256645"/>
    <lineage>
        <taxon>Eukaryota</taxon>
        <taxon>Fungi</taxon>
        <taxon>Dikarya</taxon>
        <taxon>Ascomycota</taxon>
        <taxon>Pezizomycotina</taxon>
        <taxon>Dothideomycetes</taxon>
        <taxon>Pleosporomycetidae</taxon>
        <taxon>Pleosporales</taxon>
        <taxon>Torulaceae</taxon>
        <taxon>Dendryphion</taxon>
    </lineage>
</organism>
<sequence>MQVGSEKQQQRAASAVTTSLDRHNKQRFDSALGVSTLARCSLAAAMHYTCGPTFVPLPRDGRASSARGEEATAPSLALPVVRANHSVTFKPRHDGLLTPFRHTQSSLGLDRTSLVWRGLDRNDYNDCDACNVKMRAASDSWPSTSRSANHSAPPPLSRAPPQDKARHLCLLAVDPAFPLAHCPQGKRLNKPPPLVTISIWHRASCG</sequence>
<protein>
    <submittedName>
        <fullName evidence="2">Uncharacterized protein</fullName>
    </submittedName>
</protein>
<name>A0A9P9DNE5_9PLEO</name>
<dbReference type="AlphaFoldDB" id="A0A9P9DNE5"/>
<feature type="region of interest" description="Disordered" evidence="1">
    <location>
        <begin position="140"/>
        <end position="163"/>
    </location>
</feature>
<dbReference type="Proteomes" id="UP000700596">
    <property type="component" value="Unassembled WGS sequence"/>
</dbReference>
<feature type="compositionally biased region" description="Polar residues" evidence="1">
    <location>
        <begin position="140"/>
        <end position="150"/>
    </location>
</feature>
<evidence type="ECO:0000313" key="2">
    <source>
        <dbReference type="EMBL" id="KAH7123855.1"/>
    </source>
</evidence>
<reference evidence="2" key="1">
    <citation type="journal article" date="2021" name="Nat. Commun.">
        <title>Genetic determinants of endophytism in the Arabidopsis root mycobiome.</title>
        <authorList>
            <person name="Mesny F."/>
            <person name="Miyauchi S."/>
            <person name="Thiergart T."/>
            <person name="Pickel B."/>
            <person name="Atanasova L."/>
            <person name="Karlsson M."/>
            <person name="Huettel B."/>
            <person name="Barry K.W."/>
            <person name="Haridas S."/>
            <person name="Chen C."/>
            <person name="Bauer D."/>
            <person name="Andreopoulos W."/>
            <person name="Pangilinan J."/>
            <person name="LaButti K."/>
            <person name="Riley R."/>
            <person name="Lipzen A."/>
            <person name="Clum A."/>
            <person name="Drula E."/>
            <person name="Henrissat B."/>
            <person name="Kohler A."/>
            <person name="Grigoriev I.V."/>
            <person name="Martin F.M."/>
            <person name="Hacquard S."/>
        </authorList>
    </citation>
    <scope>NUCLEOTIDE SEQUENCE</scope>
    <source>
        <strain evidence="2">MPI-CAGE-CH-0243</strain>
    </source>
</reference>
<dbReference type="EMBL" id="JAGMWT010000008">
    <property type="protein sequence ID" value="KAH7123855.1"/>
    <property type="molecule type" value="Genomic_DNA"/>
</dbReference>
<accession>A0A9P9DNE5</accession>
<gene>
    <name evidence="2" type="ORF">B0J11DRAFT_506900</name>
</gene>
<keyword evidence="3" id="KW-1185">Reference proteome</keyword>
<proteinExistence type="predicted"/>
<comment type="caution">
    <text evidence="2">The sequence shown here is derived from an EMBL/GenBank/DDBJ whole genome shotgun (WGS) entry which is preliminary data.</text>
</comment>
<evidence type="ECO:0000256" key="1">
    <source>
        <dbReference type="SAM" id="MobiDB-lite"/>
    </source>
</evidence>
<evidence type="ECO:0000313" key="3">
    <source>
        <dbReference type="Proteomes" id="UP000700596"/>
    </source>
</evidence>
<feature type="compositionally biased region" description="Polar residues" evidence="1">
    <location>
        <begin position="1"/>
        <end position="19"/>
    </location>
</feature>
<feature type="region of interest" description="Disordered" evidence="1">
    <location>
        <begin position="1"/>
        <end position="20"/>
    </location>
</feature>